<evidence type="ECO:0000313" key="1">
    <source>
        <dbReference type="EMBL" id="WNG48143.1"/>
    </source>
</evidence>
<dbReference type="EMBL" id="CP043494">
    <property type="protein sequence ID" value="WNG48143.1"/>
    <property type="molecule type" value="Genomic_DNA"/>
</dbReference>
<reference evidence="1 2" key="1">
    <citation type="submission" date="2019-08" db="EMBL/GenBank/DDBJ databases">
        <title>Archangium and Cystobacter genomes.</title>
        <authorList>
            <person name="Chen I.-C.K."/>
            <person name="Wielgoss S."/>
        </authorList>
    </citation>
    <scope>NUCLEOTIDE SEQUENCE [LARGE SCALE GENOMIC DNA]</scope>
    <source>
        <strain evidence="1 2">Cbm 6</strain>
    </source>
</reference>
<dbReference type="PIRSF" id="PIRSF028498">
    <property type="entry name" value="UCP028498"/>
    <property type="match status" value="1"/>
</dbReference>
<protein>
    <submittedName>
        <fullName evidence="1">DUF2255 family protein</fullName>
    </submittedName>
</protein>
<gene>
    <name evidence="1" type="ORF">F0U60_31390</name>
</gene>
<accession>A0ABY9WYB8</accession>
<keyword evidence="2" id="KW-1185">Reference proteome</keyword>
<dbReference type="Proteomes" id="UP001611383">
    <property type="component" value="Chromosome"/>
</dbReference>
<proteinExistence type="predicted"/>
<dbReference type="InterPro" id="IPR016888">
    <property type="entry name" value="UCP028498"/>
</dbReference>
<name>A0ABY9WYB8_9BACT</name>
<sequence length="134" mass="15268">MSTWSNDELRRIAEADDLHISPFREDGKTYGTPTWIWSVAVGDALYVRAYNGRNSRWYQAALRQKAGRITAARMTKEVSFEPVEGPINARVDEAYRAKYRSSPYLAPMIGARARAATVKVVPRETRTFTEEKQP</sequence>
<evidence type="ECO:0000313" key="2">
    <source>
        <dbReference type="Proteomes" id="UP001611383"/>
    </source>
</evidence>
<organism evidence="1 2">
    <name type="scientific">Archangium minus</name>
    <dbReference type="NCBI Taxonomy" id="83450"/>
    <lineage>
        <taxon>Bacteria</taxon>
        <taxon>Pseudomonadati</taxon>
        <taxon>Myxococcota</taxon>
        <taxon>Myxococcia</taxon>
        <taxon>Myxococcales</taxon>
        <taxon>Cystobacterineae</taxon>
        <taxon>Archangiaceae</taxon>
        <taxon>Archangium</taxon>
    </lineage>
</organism>
<dbReference type="Pfam" id="PF10012">
    <property type="entry name" value="DUF2255"/>
    <property type="match status" value="1"/>
</dbReference>
<dbReference type="RefSeq" id="WP_395805302.1">
    <property type="nucleotide sequence ID" value="NZ_CP043494.1"/>
</dbReference>